<keyword evidence="2" id="KW-0378">Hydrolase</keyword>
<dbReference type="AlphaFoldDB" id="A0AAN9V2J7"/>
<dbReference type="Proteomes" id="UP001378592">
    <property type="component" value="Unassembled WGS sequence"/>
</dbReference>
<dbReference type="EMBL" id="JAZDUA010000629">
    <property type="protein sequence ID" value="KAK7790406.1"/>
    <property type="molecule type" value="Genomic_DNA"/>
</dbReference>
<comment type="similarity">
    <text evidence="1">Belongs to the peptidase C78 family.</text>
</comment>
<proteinExistence type="inferred from homology"/>
<dbReference type="GO" id="GO:0071567">
    <property type="term" value="F:deUFMylase activity"/>
    <property type="evidence" value="ECO:0007669"/>
    <property type="project" value="UniProtKB-ARBA"/>
</dbReference>
<keyword evidence="5" id="KW-1185">Reference proteome</keyword>
<dbReference type="InterPro" id="IPR038765">
    <property type="entry name" value="Papain-like_cys_pep_sf"/>
</dbReference>
<comment type="caution">
    <text evidence="4">The sequence shown here is derived from an EMBL/GenBank/DDBJ whole genome shotgun (WGS) entry which is preliminary data.</text>
</comment>
<dbReference type="PANTHER" id="PTHR48153">
    <property type="entry name" value="UFM1-SPECIFIC PROTEASE 2"/>
    <property type="match status" value="1"/>
</dbReference>
<feature type="domain" description="UFSP1/2/DUB catalytic" evidence="3">
    <location>
        <begin position="26"/>
        <end position="209"/>
    </location>
</feature>
<organism evidence="4 5">
    <name type="scientific">Gryllus longicercus</name>
    <dbReference type="NCBI Taxonomy" id="2509291"/>
    <lineage>
        <taxon>Eukaryota</taxon>
        <taxon>Metazoa</taxon>
        <taxon>Ecdysozoa</taxon>
        <taxon>Arthropoda</taxon>
        <taxon>Hexapoda</taxon>
        <taxon>Insecta</taxon>
        <taxon>Pterygota</taxon>
        <taxon>Neoptera</taxon>
        <taxon>Polyneoptera</taxon>
        <taxon>Orthoptera</taxon>
        <taxon>Ensifera</taxon>
        <taxon>Gryllidea</taxon>
        <taxon>Grylloidea</taxon>
        <taxon>Gryllidae</taxon>
        <taxon>Gryllinae</taxon>
        <taxon>Gryllus</taxon>
    </lineage>
</organism>
<name>A0AAN9V2J7_9ORTH</name>
<reference evidence="4 5" key="1">
    <citation type="submission" date="2024-03" db="EMBL/GenBank/DDBJ databases">
        <title>The genome assembly and annotation of the cricket Gryllus longicercus Weissman &amp; Gray.</title>
        <authorList>
            <person name="Szrajer S."/>
            <person name="Gray D."/>
            <person name="Ylla G."/>
        </authorList>
    </citation>
    <scope>NUCLEOTIDE SEQUENCE [LARGE SCALE GENOMIC DNA]</scope>
    <source>
        <strain evidence="4">DAG 2021-001</strain>
        <tissue evidence="4">Whole body minus gut</tissue>
    </source>
</reference>
<sequence length="223" mass="25412">MNDQEQYELLSDVHKVLPLLPETEKHVLVKSSYKFYHYKCDGVDDVGWGCGYRTLQTLCSWIINAKQINSSPPDIRTIQKTLVDIGDKPSKFYGSREWIGAVEVSMVLNTLYDIDCKILHVPHGSELFNFTGKLYNHFQTYGSPIMMGGDEDNSSKGIMGIACCRGEEHLLVVDPHFVGKIVLSSSLLPSRWIRWEPVSKFHSGFYNLVLPMCEKFEKRTPCT</sequence>
<accession>A0AAN9V2J7</accession>
<dbReference type="Pfam" id="PF07910">
    <property type="entry name" value="Peptidase_C78"/>
    <property type="match status" value="1"/>
</dbReference>
<dbReference type="PANTHER" id="PTHR48153:SF3">
    <property type="entry name" value="INACTIVE UFM1-SPECIFIC PROTEASE 1"/>
    <property type="match status" value="1"/>
</dbReference>
<gene>
    <name evidence="4" type="ORF">R5R35_010758</name>
</gene>
<dbReference type="InterPro" id="IPR012462">
    <property type="entry name" value="UFSP1/2_DUB_cat"/>
</dbReference>
<evidence type="ECO:0000256" key="2">
    <source>
        <dbReference type="ARBA" id="ARBA00022801"/>
    </source>
</evidence>
<protein>
    <recommendedName>
        <fullName evidence="3">UFSP1/2/DUB catalytic domain-containing protein</fullName>
    </recommendedName>
</protein>
<dbReference type="SUPFAM" id="SSF54001">
    <property type="entry name" value="Cysteine proteinases"/>
    <property type="match status" value="1"/>
</dbReference>
<evidence type="ECO:0000313" key="5">
    <source>
        <dbReference type="Proteomes" id="UP001378592"/>
    </source>
</evidence>
<evidence type="ECO:0000259" key="3">
    <source>
        <dbReference type="Pfam" id="PF07910"/>
    </source>
</evidence>
<evidence type="ECO:0000313" key="4">
    <source>
        <dbReference type="EMBL" id="KAK7790406.1"/>
    </source>
</evidence>
<evidence type="ECO:0000256" key="1">
    <source>
        <dbReference type="ARBA" id="ARBA00008552"/>
    </source>
</evidence>
<dbReference type="Gene3D" id="3.90.70.130">
    <property type="match status" value="1"/>
</dbReference>